<dbReference type="STRING" id="1346286.SAMN05444362_10453"/>
<reference evidence="2" key="1">
    <citation type="submission" date="2016-11" db="EMBL/GenBank/DDBJ databases">
        <authorList>
            <person name="Varghese N."/>
            <person name="Submissions S."/>
        </authorList>
    </citation>
    <scope>NUCLEOTIDE SEQUENCE [LARGE SCALE GENOMIC DNA]</scope>
    <source>
        <strain evidence="2">DSM 27370</strain>
    </source>
</reference>
<evidence type="ECO:0000313" key="1">
    <source>
        <dbReference type="EMBL" id="SHF15931.1"/>
    </source>
</evidence>
<accession>A0A1M4ZD38</accession>
<protein>
    <submittedName>
        <fullName evidence="1">Uncharacterized protein</fullName>
    </submittedName>
</protein>
<evidence type="ECO:0000313" key="2">
    <source>
        <dbReference type="Proteomes" id="UP000184480"/>
    </source>
</evidence>
<keyword evidence="2" id="KW-1185">Reference proteome</keyword>
<sequence>MILLSNWKYLLTRLPACSSFCLDAKRSKKSRLRLQARPVMCARKLRQIKNVQYNIYLPFNAFFSQRVPRALRRCRSLTDENERQIDEGSKRQCVFAFFWGLGKKMGK</sequence>
<organism evidence="1 2">
    <name type="scientific">Dysgonomonas macrotermitis</name>
    <dbReference type="NCBI Taxonomy" id="1346286"/>
    <lineage>
        <taxon>Bacteria</taxon>
        <taxon>Pseudomonadati</taxon>
        <taxon>Bacteroidota</taxon>
        <taxon>Bacteroidia</taxon>
        <taxon>Bacteroidales</taxon>
        <taxon>Dysgonomonadaceae</taxon>
        <taxon>Dysgonomonas</taxon>
    </lineage>
</organism>
<proteinExistence type="predicted"/>
<name>A0A1M4ZD38_9BACT</name>
<dbReference type="Proteomes" id="UP000184480">
    <property type="component" value="Unassembled WGS sequence"/>
</dbReference>
<dbReference type="EMBL" id="FQUC01000004">
    <property type="protein sequence ID" value="SHF15931.1"/>
    <property type="molecule type" value="Genomic_DNA"/>
</dbReference>
<dbReference type="RefSeq" id="WP_139262023.1">
    <property type="nucleotide sequence ID" value="NZ_BBXL01000013.1"/>
</dbReference>
<gene>
    <name evidence="1" type="ORF">SAMN05444362_10453</name>
</gene>
<dbReference type="AlphaFoldDB" id="A0A1M4ZD38"/>